<dbReference type="EMBL" id="JACICD010000006">
    <property type="protein sequence ID" value="MBB3772523.1"/>
    <property type="molecule type" value="Genomic_DNA"/>
</dbReference>
<accession>A0A839ZCL8</accession>
<dbReference type="Gene3D" id="3.90.220.20">
    <property type="entry name" value="DNA methylase specificity domains"/>
    <property type="match status" value="2"/>
</dbReference>
<dbReference type="SUPFAM" id="SSF116734">
    <property type="entry name" value="DNA methylase specificity domain"/>
    <property type="match status" value="2"/>
</dbReference>
<gene>
    <name evidence="5" type="ORF">FHS55_003144</name>
</gene>
<feature type="domain" description="Type I restriction modification DNA specificity" evidence="4">
    <location>
        <begin position="6"/>
        <end position="179"/>
    </location>
</feature>
<keyword evidence="3" id="KW-0238">DNA-binding</keyword>
<protein>
    <submittedName>
        <fullName evidence="5">Type I restriction enzyme S subunit</fullName>
        <ecNumber evidence="5">3.1.21.3</ecNumber>
    </submittedName>
</protein>
<dbReference type="GO" id="GO:0003677">
    <property type="term" value="F:DNA binding"/>
    <property type="evidence" value="ECO:0007669"/>
    <property type="project" value="UniProtKB-KW"/>
</dbReference>
<dbReference type="EC" id="3.1.21.3" evidence="5"/>
<evidence type="ECO:0000256" key="3">
    <source>
        <dbReference type="ARBA" id="ARBA00023125"/>
    </source>
</evidence>
<dbReference type="CDD" id="cd17283">
    <property type="entry name" value="RMtype1_S_Hpy180ORF7835P_TRD2-CR2_like"/>
    <property type="match status" value="1"/>
</dbReference>
<keyword evidence="6" id="KW-1185">Reference proteome</keyword>
<dbReference type="Pfam" id="PF01420">
    <property type="entry name" value="Methylase_S"/>
    <property type="match status" value="2"/>
</dbReference>
<dbReference type="InterPro" id="IPR044946">
    <property type="entry name" value="Restrct_endonuc_typeI_TRD_sf"/>
</dbReference>
<dbReference type="RefSeq" id="WP_183190699.1">
    <property type="nucleotide sequence ID" value="NZ_JACICD010000006.1"/>
</dbReference>
<sequence length="415" mass="45978">MSGDCWSSCRIGEIFTVARGGSPRPIDAYITDDPSGINWIKIADATGSDKFIRSTKEKIIPEGLAKTRRVFPGDFVLSNSMSFGRPYIMATEGCIHDGWLLLRPKDENNIDREFYYYLLGSDVLQRRFATQAAGSAVRNLNIDLVAAVDVQVPPLHEQRRIAEILSSVDEAIAATRAVIEQTRKVKQAVLERLLTKGIGHVSFKQTEIGEIPEGWEVVNLIEVCEDVKVGIASSATHAYRPKGVPLLRNQNIMAGWLDTSDLLFVSSEYDLKNASKRVKTGDVVTMRTGYPGRSAVISEQFNGCQTFTTLITRPLESRLDAFFLCAWINSERGMAQIRKRQAGGAQQNLNAGVLKRMPVPLPKINEQREISKLTQALVFDEEMELAALNATKSALMSDLLTGRKRVTDTLPMAAE</sequence>
<comment type="caution">
    <text evidence="5">The sequence shown here is derived from an EMBL/GenBank/DDBJ whole genome shotgun (WGS) entry which is preliminary data.</text>
</comment>
<comment type="similarity">
    <text evidence="1">Belongs to the type-I restriction system S methylase family.</text>
</comment>
<dbReference type="PANTHER" id="PTHR30408">
    <property type="entry name" value="TYPE-1 RESTRICTION ENZYME ECOKI SPECIFICITY PROTEIN"/>
    <property type="match status" value="1"/>
</dbReference>
<evidence type="ECO:0000256" key="1">
    <source>
        <dbReference type="ARBA" id="ARBA00010923"/>
    </source>
</evidence>
<dbReference type="Proteomes" id="UP000533469">
    <property type="component" value="Unassembled WGS sequence"/>
</dbReference>
<dbReference type="GO" id="GO:0009035">
    <property type="term" value="F:type I site-specific deoxyribonuclease activity"/>
    <property type="evidence" value="ECO:0007669"/>
    <property type="project" value="UniProtKB-EC"/>
</dbReference>
<evidence type="ECO:0000259" key="4">
    <source>
        <dbReference type="Pfam" id="PF01420"/>
    </source>
</evidence>
<dbReference type="AlphaFoldDB" id="A0A839ZCL8"/>
<dbReference type="Gene3D" id="1.10.287.1120">
    <property type="entry name" value="Bipartite methylase S protein"/>
    <property type="match status" value="1"/>
</dbReference>
<feature type="domain" description="Type I restriction modification DNA specificity" evidence="4">
    <location>
        <begin position="212"/>
        <end position="373"/>
    </location>
</feature>
<evidence type="ECO:0000313" key="5">
    <source>
        <dbReference type="EMBL" id="MBB3772523.1"/>
    </source>
</evidence>
<reference evidence="5 6" key="1">
    <citation type="submission" date="2020-08" db="EMBL/GenBank/DDBJ databases">
        <title>Genomic Encyclopedia of Type Strains, Phase IV (KMG-IV): sequencing the most valuable type-strain genomes for metagenomic binning, comparative biology and taxonomic classification.</title>
        <authorList>
            <person name="Goeker M."/>
        </authorList>
    </citation>
    <scope>NUCLEOTIDE SEQUENCE [LARGE SCALE GENOMIC DNA]</scope>
    <source>
        <strain evidence="5 6">DSM 5895</strain>
    </source>
</reference>
<evidence type="ECO:0000313" key="6">
    <source>
        <dbReference type="Proteomes" id="UP000533469"/>
    </source>
</evidence>
<dbReference type="InterPro" id="IPR000055">
    <property type="entry name" value="Restrct_endonuc_typeI_TRD"/>
</dbReference>
<dbReference type="GO" id="GO:0009307">
    <property type="term" value="P:DNA restriction-modification system"/>
    <property type="evidence" value="ECO:0007669"/>
    <property type="project" value="UniProtKB-KW"/>
</dbReference>
<dbReference type="PANTHER" id="PTHR30408:SF12">
    <property type="entry name" value="TYPE I RESTRICTION ENZYME MJAVIII SPECIFICITY SUBUNIT"/>
    <property type="match status" value="1"/>
</dbReference>
<keyword evidence="2" id="KW-0680">Restriction system</keyword>
<name>A0A839ZCL8_9HYPH</name>
<keyword evidence="5" id="KW-0378">Hydrolase</keyword>
<proteinExistence type="inferred from homology"/>
<evidence type="ECO:0000256" key="2">
    <source>
        <dbReference type="ARBA" id="ARBA00022747"/>
    </source>
</evidence>
<organism evidence="5 6">
    <name type="scientific">Ancylobacter tetraedralis</name>
    <dbReference type="NCBI Taxonomy" id="217068"/>
    <lineage>
        <taxon>Bacteria</taxon>
        <taxon>Pseudomonadati</taxon>
        <taxon>Pseudomonadota</taxon>
        <taxon>Alphaproteobacteria</taxon>
        <taxon>Hyphomicrobiales</taxon>
        <taxon>Xanthobacteraceae</taxon>
        <taxon>Ancylobacter</taxon>
    </lineage>
</organism>
<dbReference type="InterPro" id="IPR052021">
    <property type="entry name" value="Type-I_RS_S_subunit"/>
</dbReference>